<dbReference type="Proteomes" id="UP000422572">
    <property type="component" value="Chromosome"/>
</dbReference>
<proteinExistence type="predicted"/>
<feature type="transmembrane region" description="Helical" evidence="1">
    <location>
        <begin position="37"/>
        <end position="59"/>
    </location>
</feature>
<reference evidence="2 3" key="1">
    <citation type="submission" date="2018-12" db="EMBL/GenBank/DDBJ databases">
        <title>Complete genome sequence of Streptomyces ficellus NRRL8067, the producer of ficellomycin, feldamycin and nojirimycin.</title>
        <authorList>
            <person name="Zhang H."/>
            <person name="Yue R."/>
            <person name="Liu Y."/>
            <person name="Li M."/>
            <person name="Mu H."/>
            <person name="Zhang J."/>
        </authorList>
    </citation>
    <scope>NUCLEOTIDE SEQUENCE [LARGE SCALE GENOMIC DNA]</scope>
    <source>
        <strain evidence="2 3">NRRL 8067</strain>
    </source>
</reference>
<evidence type="ECO:0000313" key="3">
    <source>
        <dbReference type="Proteomes" id="UP000422572"/>
    </source>
</evidence>
<dbReference type="KEGG" id="sfic:EIZ62_11585"/>
<dbReference type="AlphaFoldDB" id="A0A6I6FCY6"/>
<protein>
    <recommendedName>
        <fullName evidence="4">Flp family type IVb pilin</fullName>
    </recommendedName>
</protein>
<evidence type="ECO:0000256" key="1">
    <source>
        <dbReference type="SAM" id="Phobius"/>
    </source>
</evidence>
<organism evidence="2 3">
    <name type="scientific">Streptomyces ficellus</name>
    <dbReference type="NCBI Taxonomy" id="1977088"/>
    <lineage>
        <taxon>Bacteria</taxon>
        <taxon>Bacillati</taxon>
        <taxon>Actinomycetota</taxon>
        <taxon>Actinomycetes</taxon>
        <taxon>Kitasatosporales</taxon>
        <taxon>Streptomycetaceae</taxon>
        <taxon>Streptomyces</taxon>
    </lineage>
</organism>
<evidence type="ECO:0008006" key="4">
    <source>
        <dbReference type="Google" id="ProtNLM"/>
    </source>
</evidence>
<keyword evidence="1" id="KW-1133">Transmembrane helix</keyword>
<sequence>MPSTILKAATQAKVYVGTWANTTATALKRRGDRGQGAVEYVGIIILVGVIIAAVVGSGVGDTIAAGLLARVTAIVGGG</sequence>
<dbReference type="OrthoDB" id="4323722at2"/>
<keyword evidence="3" id="KW-1185">Reference proteome</keyword>
<accession>A0A6I6FCY6</accession>
<dbReference type="EMBL" id="CP034279">
    <property type="protein sequence ID" value="QGV78817.1"/>
    <property type="molecule type" value="Genomic_DNA"/>
</dbReference>
<keyword evidence="1" id="KW-0472">Membrane</keyword>
<gene>
    <name evidence="2" type="ORF">EIZ62_11585</name>
</gene>
<keyword evidence="1" id="KW-0812">Transmembrane</keyword>
<evidence type="ECO:0000313" key="2">
    <source>
        <dbReference type="EMBL" id="QGV78817.1"/>
    </source>
</evidence>
<name>A0A6I6FCY6_9ACTN</name>
<dbReference type="RefSeq" id="WP_156692608.1">
    <property type="nucleotide sequence ID" value="NZ_CP034279.1"/>
</dbReference>